<dbReference type="CDD" id="cd00110">
    <property type="entry name" value="LamG"/>
    <property type="match status" value="1"/>
</dbReference>
<dbReference type="Proteomes" id="UP000694941">
    <property type="component" value="Unplaced"/>
</dbReference>
<dbReference type="PANTHER" id="PTHR15036">
    <property type="entry name" value="PIKACHURIN-LIKE PROTEIN"/>
    <property type="match status" value="1"/>
</dbReference>
<dbReference type="SMART" id="SM00282">
    <property type="entry name" value="LamG"/>
    <property type="match status" value="1"/>
</dbReference>
<dbReference type="Pfam" id="PF00054">
    <property type="entry name" value="Laminin_G_1"/>
    <property type="match status" value="1"/>
</dbReference>
<keyword evidence="3" id="KW-1185">Reference proteome</keyword>
<dbReference type="InterPro" id="IPR050372">
    <property type="entry name" value="Neurexin-related_CASP"/>
</dbReference>
<evidence type="ECO:0000259" key="2">
    <source>
        <dbReference type="PROSITE" id="PS50025"/>
    </source>
</evidence>
<dbReference type="InterPro" id="IPR013320">
    <property type="entry name" value="ConA-like_dom_sf"/>
</dbReference>
<dbReference type="PROSITE" id="PS50025">
    <property type="entry name" value="LAM_G_DOMAIN"/>
    <property type="match status" value="1"/>
</dbReference>
<evidence type="ECO:0000256" key="1">
    <source>
        <dbReference type="PROSITE-ProRule" id="PRU00122"/>
    </source>
</evidence>
<name>A0ABM1RZN0_LIMPO</name>
<evidence type="ECO:0000313" key="4">
    <source>
        <dbReference type="RefSeq" id="XP_022236835.1"/>
    </source>
</evidence>
<protein>
    <submittedName>
        <fullName evidence="4">Uncharacterized protein LOC111084410</fullName>
    </submittedName>
</protein>
<dbReference type="Gene3D" id="2.60.120.200">
    <property type="match status" value="1"/>
</dbReference>
<evidence type="ECO:0000313" key="3">
    <source>
        <dbReference type="Proteomes" id="UP000694941"/>
    </source>
</evidence>
<reference evidence="4" key="1">
    <citation type="submission" date="2025-08" db="UniProtKB">
        <authorList>
            <consortium name="RefSeq"/>
        </authorList>
    </citation>
    <scope>IDENTIFICATION</scope>
    <source>
        <tissue evidence="4">Muscle</tissue>
    </source>
</reference>
<dbReference type="InterPro" id="IPR001791">
    <property type="entry name" value="Laminin_G"/>
</dbReference>
<feature type="domain" description="Laminin G" evidence="2">
    <location>
        <begin position="1"/>
        <end position="179"/>
    </location>
</feature>
<sequence length="295" mass="33730">MVVFRGKGSWSISDLKFDPEKFSLEFSFRTKEENGVLAYGSGQFELLEFVIHLIHGCPTLQIFKAGDPELKNLSVTSKSQNFSDSHWHRIKIELTKHAKVLIMNNNRENSQSVKWNLCFNKHTDISYVVFGGNTGYITKEVLKCPERYEGCIGDVIINGDFHGLHHSKSDIQGDVKPGCPWTGELKIGEKCELDDDCKESHVICKTFICSYPYDHPVPNKQRCLPASHHNTSCEINDQCSFIDKDTNCNQAAHMCQCKEYFLWSQRRRKCVKKGVLNGDLKVLIQKTLYHCSIFV</sequence>
<dbReference type="RefSeq" id="XP_022236835.1">
    <property type="nucleotide sequence ID" value="XM_022381127.1"/>
</dbReference>
<dbReference type="GeneID" id="111084410"/>
<dbReference type="SUPFAM" id="SSF49899">
    <property type="entry name" value="Concanavalin A-like lectins/glucanases"/>
    <property type="match status" value="1"/>
</dbReference>
<dbReference type="PANTHER" id="PTHR15036:SF89">
    <property type="entry name" value="NEUREXIN 1, ISOFORM F"/>
    <property type="match status" value="1"/>
</dbReference>
<proteinExistence type="predicted"/>
<gene>
    <name evidence="4" type="primary">LOC111084410</name>
</gene>
<accession>A0ABM1RZN0</accession>
<comment type="caution">
    <text evidence="1">Lacks conserved residue(s) required for the propagation of feature annotation.</text>
</comment>
<organism evidence="3 4">
    <name type="scientific">Limulus polyphemus</name>
    <name type="common">Atlantic horseshoe crab</name>
    <dbReference type="NCBI Taxonomy" id="6850"/>
    <lineage>
        <taxon>Eukaryota</taxon>
        <taxon>Metazoa</taxon>
        <taxon>Ecdysozoa</taxon>
        <taxon>Arthropoda</taxon>
        <taxon>Chelicerata</taxon>
        <taxon>Merostomata</taxon>
        <taxon>Xiphosura</taxon>
        <taxon>Limulidae</taxon>
        <taxon>Limulus</taxon>
    </lineage>
</organism>